<comment type="caution">
    <text evidence="1">The sequence shown here is derived from an EMBL/GenBank/DDBJ whole genome shotgun (WGS) entry which is preliminary data.</text>
</comment>
<dbReference type="AlphaFoldDB" id="A0A9D3WEH7"/>
<sequence length="93" mass="10640">STSPTSLIGVIDSTLSSGEIQTFFPQRRHIGKDQYPFSPLLIHEKQDRFFSLELRGFFYISSSSEGIHNPTLTELVSYWSIIVVEEELMSWAL</sequence>
<keyword evidence="2" id="KW-1185">Reference proteome</keyword>
<evidence type="ECO:0000313" key="2">
    <source>
        <dbReference type="Proteomes" id="UP000828251"/>
    </source>
</evidence>
<evidence type="ECO:0000313" key="1">
    <source>
        <dbReference type="EMBL" id="KAH1122227.1"/>
    </source>
</evidence>
<gene>
    <name evidence="1" type="ORF">J1N35_005387</name>
</gene>
<dbReference type="Proteomes" id="UP000828251">
    <property type="component" value="Unassembled WGS sequence"/>
</dbReference>
<proteinExistence type="predicted"/>
<feature type="non-terminal residue" evidence="1">
    <location>
        <position position="1"/>
    </location>
</feature>
<accession>A0A9D3WEH7</accession>
<name>A0A9D3WEH7_9ROSI</name>
<organism evidence="1 2">
    <name type="scientific">Gossypium stocksii</name>
    <dbReference type="NCBI Taxonomy" id="47602"/>
    <lineage>
        <taxon>Eukaryota</taxon>
        <taxon>Viridiplantae</taxon>
        <taxon>Streptophyta</taxon>
        <taxon>Embryophyta</taxon>
        <taxon>Tracheophyta</taxon>
        <taxon>Spermatophyta</taxon>
        <taxon>Magnoliopsida</taxon>
        <taxon>eudicotyledons</taxon>
        <taxon>Gunneridae</taxon>
        <taxon>Pentapetalae</taxon>
        <taxon>rosids</taxon>
        <taxon>malvids</taxon>
        <taxon>Malvales</taxon>
        <taxon>Malvaceae</taxon>
        <taxon>Malvoideae</taxon>
        <taxon>Gossypium</taxon>
    </lineage>
</organism>
<dbReference type="EMBL" id="JAIQCV010000002">
    <property type="protein sequence ID" value="KAH1122227.1"/>
    <property type="molecule type" value="Genomic_DNA"/>
</dbReference>
<protein>
    <submittedName>
        <fullName evidence="1">Uncharacterized protein</fullName>
    </submittedName>
</protein>
<reference evidence="1 2" key="1">
    <citation type="journal article" date="2021" name="Plant Biotechnol. J.">
        <title>Multi-omics assisted identification of the key and species-specific regulatory components of drought-tolerant mechanisms in Gossypium stocksii.</title>
        <authorList>
            <person name="Yu D."/>
            <person name="Ke L."/>
            <person name="Zhang D."/>
            <person name="Wu Y."/>
            <person name="Sun Y."/>
            <person name="Mei J."/>
            <person name="Sun J."/>
            <person name="Sun Y."/>
        </authorList>
    </citation>
    <scope>NUCLEOTIDE SEQUENCE [LARGE SCALE GENOMIC DNA]</scope>
    <source>
        <strain evidence="2">cv. E1</strain>
        <tissue evidence="1">Leaf</tissue>
    </source>
</reference>